<dbReference type="EMBL" id="JAKVQD010000001">
    <property type="protein sequence ID" value="MCH4552170.1"/>
    <property type="molecule type" value="Genomic_DNA"/>
</dbReference>
<dbReference type="InterPro" id="IPR036206">
    <property type="entry name" value="ThiamineP_synth_sf"/>
</dbReference>
<keyword evidence="3" id="KW-1185">Reference proteome</keyword>
<evidence type="ECO:0000259" key="1">
    <source>
        <dbReference type="Pfam" id="PF02581"/>
    </source>
</evidence>
<dbReference type="Pfam" id="PF02581">
    <property type="entry name" value="TMP-TENI"/>
    <property type="match status" value="1"/>
</dbReference>
<evidence type="ECO:0000313" key="3">
    <source>
        <dbReference type="Proteomes" id="UP001156141"/>
    </source>
</evidence>
<dbReference type="InterPro" id="IPR013785">
    <property type="entry name" value="Aldolase_TIM"/>
</dbReference>
<organism evidence="2 3">
    <name type="scientific">Aestuariibaculum lutulentum</name>
    <dbReference type="NCBI Taxonomy" id="2920935"/>
    <lineage>
        <taxon>Bacteria</taxon>
        <taxon>Pseudomonadati</taxon>
        <taxon>Bacteroidota</taxon>
        <taxon>Flavobacteriia</taxon>
        <taxon>Flavobacteriales</taxon>
        <taxon>Flavobacteriaceae</taxon>
    </lineage>
</organism>
<reference evidence="2" key="1">
    <citation type="submission" date="2022-02" db="EMBL/GenBank/DDBJ databases">
        <title>Aestuariibaculum sp., a marine bacterium isolated from sediment in Guangxi.</title>
        <authorList>
            <person name="Ying J."/>
        </authorList>
    </citation>
    <scope>NUCLEOTIDE SEQUENCE</scope>
    <source>
        <strain evidence="2">L182</strain>
    </source>
</reference>
<accession>A0ABS9RGV3</accession>
<name>A0ABS9RGV3_9FLAO</name>
<sequence length="196" mass="23106">MIVLIAPEHTINNEIQILHELFREGLQYYHLRKPHHDFQFYCDYLNQIDSQYHNRVVVHEFHKLLEHYNLKGIHFQEAKRRETSTEAFQKLRKKLHISISSSYHSPEELTDCKFNFDYHLLSPVFSSISKQGYQGQGFDVNNINKTIIGMGGVTTKNLSEFDKLGYKGVSVLGGIWQSETPIDDFKMMFHHYENKL</sequence>
<protein>
    <submittedName>
        <fullName evidence="2">Thiamine phosphate synthase</fullName>
    </submittedName>
</protein>
<dbReference type="Proteomes" id="UP001156141">
    <property type="component" value="Unassembled WGS sequence"/>
</dbReference>
<comment type="caution">
    <text evidence="2">The sequence shown here is derived from an EMBL/GenBank/DDBJ whole genome shotgun (WGS) entry which is preliminary data.</text>
</comment>
<feature type="domain" description="Thiamine phosphate synthase/TenI" evidence="1">
    <location>
        <begin position="3"/>
        <end position="175"/>
    </location>
</feature>
<dbReference type="Gene3D" id="3.20.20.70">
    <property type="entry name" value="Aldolase class I"/>
    <property type="match status" value="1"/>
</dbReference>
<dbReference type="RefSeq" id="WP_240572482.1">
    <property type="nucleotide sequence ID" value="NZ_CP136709.1"/>
</dbReference>
<gene>
    <name evidence="2" type="ORF">MKW35_06025</name>
</gene>
<dbReference type="InterPro" id="IPR022998">
    <property type="entry name" value="ThiamineP_synth_TenI"/>
</dbReference>
<dbReference type="SUPFAM" id="SSF51391">
    <property type="entry name" value="Thiamin phosphate synthase"/>
    <property type="match status" value="1"/>
</dbReference>
<proteinExistence type="predicted"/>
<evidence type="ECO:0000313" key="2">
    <source>
        <dbReference type="EMBL" id="MCH4552170.1"/>
    </source>
</evidence>